<organism evidence="1 2">
    <name type="scientific">Vibrio scophthalmi</name>
    <dbReference type="NCBI Taxonomy" id="45658"/>
    <lineage>
        <taxon>Bacteria</taxon>
        <taxon>Pseudomonadati</taxon>
        <taxon>Pseudomonadota</taxon>
        <taxon>Gammaproteobacteria</taxon>
        <taxon>Vibrionales</taxon>
        <taxon>Vibrionaceae</taxon>
        <taxon>Vibrio</taxon>
    </lineage>
</organism>
<sequence>MDALTIMFSLSFALFPTKPFCFHKMASKIGDRISVVDPLGQLDGQQLVVLVGLQQKF</sequence>
<name>A0A1C7FCT6_9VIBR</name>
<dbReference type="EMBL" id="CP016414">
    <property type="protein sequence ID" value="ANU37174.1"/>
    <property type="molecule type" value="Genomic_DNA"/>
</dbReference>
<proteinExistence type="predicted"/>
<gene>
    <name evidence="1" type="ORF">VSVS05_02070</name>
</gene>
<dbReference type="Proteomes" id="UP000092528">
    <property type="component" value="Chromosome 1"/>
</dbReference>
<accession>A0A1C7FCT6</accession>
<reference evidence="1 2" key="1">
    <citation type="submission" date="2016-07" db="EMBL/GenBank/DDBJ databases">
        <title>Genome sequencing of Vibrio scophthalmi strain VS-05, an isolated from Paralichthys olivaceus.</title>
        <authorList>
            <person name="Han H.-J."/>
        </authorList>
    </citation>
    <scope>NUCLEOTIDE SEQUENCE [LARGE SCALE GENOMIC DNA]</scope>
    <source>
        <strain evidence="1 2">VS-05</strain>
    </source>
</reference>
<protein>
    <submittedName>
        <fullName evidence="1">Uncharacterized protein</fullName>
    </submittedName>
</protein>
<evidence type="ECO:0000313" key="1">
    <source>
        <dbReference type="EMBL" id="ANU37174.1"/>
    </source>
</evidence>
<dbReference type="AlphaFoldDB" id="A0A1C7FCT6"/>
<keyword evidence="2" id="KW-1185">Reference proteome</keyword>
<evidence type="ECO:0000313" key="2">
    <source>
        <dbReference type="Proteomes" id="UP000092528"/>
    </source>
</evidence>